<evidence type="ECO:0000256" key="1">
    <source>
        <dbReference type="SAM" id="MobiDB-lite"/>
    </source>
</evidence>
<comment type="caution">
    <text evidence="2">The sequence shown here is derived from an EMBL/GenBank/DDBJ whole genome shotgun (WGS) entry which is preliminary data.</text>
</comment>
<feature type="compositionally biased region" description="Acidic residues" evidence="1">
    <location>
        <begin position="711"/>
        <end position="724"/>
    </location>
</feature>
<dbReference type="AlphaFoldDB" id="A0AAE1KTG8"/>
<dbReference type="EMBL" id="JAWQEG010000893">
    <property type="protein sequence ID" value="KAK3884319.1"/>
    <property type="molecule type" value="Genomic_DNA"/>
</dbReference>
<organism evidence="2 3">
    <name type="scientific">Petrolisthes cinctipes</name>
    <name type="common">Flat porcelain crab</name>
    <dbReference type="NCBI Taxonomy" id="88211"/>
    <lineage>
        <taxon>Eukaryota</taxon>
        <taxon>Metazoa</taxon>
        <taxon>Ecdysozoa</taxon>
        <taxon>Arthropoda</taxon>
        <taxon>Crustacea</taxon>
        <taxon>Multicrustacea</taxon>
        <taxon>Malacostraca</taxon>
        <taxon>Eumalacostraca</taxon>
        <taxon>Eucarida</taxon>
        <taxon>Decapoda</taxon>
        <taxon>Pleocyemata</taxon>
        <taxon>Anomura</taxon>
        <taxon>Galatheoidea</taxon>
        <taxon>Porcellanidae</taxon>
        <taxon>Petrolisthes</taxon>
    </lineage>
</organism>
<gene>
    <name evidence="2" type="ORF">Pcinc_011384</name>
</gene>
<keyword evidence="3" id="KW-1185">Reference proteome</keyword>
<dbReference type="PANTHER" id="PTHR47018">
    <property type="entry name" value="CXC DOMAIN-CONTAINING PROTEIN-RELATED"/>
    <property type="match status" value="1"/>
</dbReference>
<feature type="region of interest" description="Disordered" evidence="1">
    <location>
        <begin position="711"/>
        <end position="730"/>
    </location>
</feature>
<evidence type="ECO:0000313" key="2">
    <source>
        <dbReference type="EMBL" id="KAK3884319.1"/>
    </source>
</evidence>
<evidence type="ECO:0000313" key="3">
    <source>
        <dbReference type="Proteomes" id="UP001286313"/>
    </source>
</evidence>
<dbReference type="Proteomes" id="UP001286313">
    <property type="component" value="Unassembled WGS sequence"/>
</dbReference>
<reference evidence="2" key="1">
    <citation type="submission" date="2023-10" db="EMBL/GenBank/DDBJ databases">
        <title>Genome assemblies of two species of porcelain crab, Petrolisthes cinctipes and Petrolisthes manimaculis (Anomura: Porcellanidae).</title>
        <authorList>
            <person name="Angst P."/>
        </authorList>
    </citation>
    <scope>NUCLEOTIDE SEQUENCE</scope>
    <source>
        <strain evidence="2">PB745_01</strain>
        <tissue evidence="2">Gill</tissue>
    </source>
</reference>
<protein>
    <submittedName>
        <fullName evidence="2">Uncharacterized protein</fullName>
    </submittedName>
</protein>
<name>A0AAE1KTG8_PETCI</name>
<accession>A0AAE1KTG8</accession>
<proteinExistence type="predicted"/>
<sequence>MGDCVFCHKPVEDGTPTAKLTQKGCDGIHRANEQREGTVSVLPGQVVHVKCRSKFVNPREIEHWKKKQQQTETEVVGCKRRSSGPRFSYHDHCLFCGVDDKFEGKKKEFKLIPVRTKDFQTTLLQCCTKRSDHWSETVKGKLAFVNDLHAADAVYHKVCNGNFRTGRKLPKCFQDQHSDSAKRQKTGRPQALSRADAFIKVVNDMRNSDEEQRTINDLVVKMKDYLNEDDEPYSFRHMKEQLKTQFGDDIVISEVNGKENVVTFRRRASSILHEFFKDSTKDGNDKDKLIVAAAELIKSDIKSVVQDNSTYPTSLEMSSVMKTQEYVPQSLQVFLRTLFVGKEKELKISSLGQALMQATRPKGLLPPLQLGIGIQMHHHFASKFLIETLNSLGFCCSYPEVQMYERSAAVAQKLEVRGFTSGHFMQYVADNADHNIRTIDGHGTFHGMGIITCVTPKIDHASVVRRIKVTTKDLTDMGQISVVPYLQRSGALKDLVYADVTRTSDEDIQTAADRFWKMSLLLGKYPRPGWAGTMKMLHHGDDHPGQSSIMFLPMIDLDPGDLTCIYSTLKFVHDHATRYNVTPILTFDQPLWWKATCIIENEVPGSPLKSIVLRLGGFHVLMSFLGAIGHLMSGSGVEELLELVYAPNTVPKMLEGKAIARAIRGHYLLDTALNTLLLSKTFHVKLPVSGKDDEDTEAVLEVTEDSTSVTDVDDFDAFPSDPDEQPAANDSDLPVELAAASDLYDDVLNATATGADAGDVLELITQRVQEEKTKMKDDRTATLWLQYMEMIDLVRAFIRSERTGNWDLHLDTLANMMPFMAASGHNLYVKSLNIYLQKMRQLEITHPKVHKQFKEHGLQVVRRSDEYWAGLSPDLVIEQVLMRSMKATGGLTRGRGLTETQRLVWALSNPATSKKN</sequence>
<dbReference type="PANTHER" id="PTHR47018:SF3">
    <property type="entry name" value="MYCBP-ASSOCIATED PROTEIN"/>
    <property type="match status" value="1"/>
</dbReference>